<evidence type="ECO:0000313" key="3">
    <source>
        <dbReference type="EMBL" id="MBU3865304.1"/>
    </source>
</evidence>
<reference evidence="3 4" key="1">
    <citation type="submission" date="2021-06" db="EMBL/GenBank/DDBJ databases">
        <authorList>
            <person name="Pan X."/>
        </authorList>
    </citation>
    <scope>NUCLEOTIDE SEQUENCE [LARGE SCALE GENOMIC DNA]</scope>
    <source>
        <strain evidence="3 4">4503</strain>
    </source>
</reference>
<dbReference type="PANTHER" id="PTHR46082:SF6">
    <property type="entry name" value="AAA+ ATPASE DOMAIN-CONTAINING PROTEIN-RELATED"/>
    <property type="match status" value="1"/>
</dbReference>
<dbReference type="RefSeq" id="WP_216342414.1">
    <property type="nucleotide sequence ID" value="NZ_JAHLEM010000144.1"/>
</dbReference>
<name>A0ABS6CEL0_9ACTN</name>
<evidence type="ECO:0000256" key="1">
    <source>
        <dbReference type="SAM" id="MobiDB-lite"/>
    </source>
</evidence>
<dbReference type="Pfam" id="PF13424">
    <property type="entry name" value="TPR_12"/>
    <property type="match status" value="1"/>
</dbReference>
<gene>
    <name evidence="3" type="ORF">KN815_14845</name>
</gene>
<accession>A0ABS6CEL0</accession>
<dbReference type="Proteomes" id="UP000720508">
    <property type="component" value="Unassembled WGS sequence"/>
</dbReference>
<dbReference type="EMBL" id="JAHLEM010000144">
    <property type="protein sequence ID" value="MBU3865304.1"/>
    <property type="molecule type" value="Genomic_DNA"/>
</dbReference>
<keyword evidence="4" id="KW-1185">Reference proteome</keyword>
<dbReference type="InterPro" id="IPR002182">
    <property type="entry name" value="NB-ARC"/>
</dbReference>
<dbReference type="PANTHER" id="PTHR46082">
    <property type="entry name" value="ATP/GTP-BINDING PROTEIN-RELATED"/>
    <property type="match status" value="1"/>
</dbReference>
<dbReference type="InterPro" id="IPR053137">
    <property type="entry name" value="NLR-like"/>
</dbReference>
<organism evidence="3 4">
    <name type="scientific">Streptomyces niphimycinicus</name>
    <dbReference type="NCBI Taxonomy" id="2842201"/>
    <lineage>
        <taxon>Bacteria</taxon>
        <taxon>Bacillati</taxon>
        <taxon>Actinomycetota</taxon>
        <taxon>Actinomycetes</taxon>
        <taxon>Kitasatosporales</taxon>
        <taxon>Streptomycetaceae</taxon>
        <taxon>Streptomyces</taxon>
    </lineage>
</organism>
<sequence length="733" mass="78136">MSGPGPLDGRASGQGRVFQTGGDQYIQEHHHHYGAGTGSLLAPQPVGPRPPQGAAVPDSVRVPLVGRTPGILRDRADLMERLRAAVTGPGGDVHVLHGLGGCGKTAVAHALFTEAVRDHGRIGLWVNASERISLRAGMLAVAGDRGATTGELAAAAGGQRAAADLVWHYLDHSAQRWLLVLDNADDPTVLEEGGWLRTSPLGTVLVTTRHATSPLWRGTGSARHPVGVLPEADAAQVLCDLAPDAGTVESAQKVARRLGCLPLALTLAGSHLSHQLLESWSMDEYDRKLSEDSTALVDQGAVGSGQSRHLVGRTWQLSLDALAGQGLPEATTLLRLLSCWAADPVPLSLLMPVARGEVDLGHLDPPLAADRVEPALRGLLDHSLIGMVETDGHRCVQAHGVLLDSVAAGVPEGGRGPLAEVAGRLLEVGLPPEGSVSAEARTTLRLLTPHAFSLLRTAPGESATRLAAHAARQVLDAGDWAGALAMSRAVADMAERSLGGEHPVVLDVQDVLGRALLRMGRYHESEATHRRVLEVRERVLGPDHPDTLRSCFGLNQPLDVLDRDEEAEQLLRRAIEGQRRVLGEDAAETLASRAQLLEVLAELRKEDDFDAEAGSVVEACERALPPGHLTTLLARHLMGYGLKEFGRYAEAEPVARRTLTDRTRVQGADHPQTLSATFLVGFVAHALGKREEAIDLFQRLVEARTRILGEEHPAVAVDQALLARWQAEGQSQR</sequence>
<evidence type="ECO:0000313" key="4">
    <source>
        <dbReference type="Proteomes" id="UP000720508"/>
    </source>
</evidence>
<comment type="caution">
    <text evidence="3">The sequence shown here is derived from an EMBL/GenBank/DDBJ whole genome shotgun (WGS) entry which is preliminary data.</text>
</comment>
<feature type="region of interest" description="Disordered" evidence="1">
    <location>
        <begin position="34"/>
        <end position="57"/>
    </location>
</feature>
<dbReference type="Pfam" id="PF13374">
    <property type="entry name" value="TPR_10"/>
    <property type="match status" value="2"/>
</dbReference>
<proteinExistence type="predicted"/>
<evidence type="ECO:0000259" key="2">
    <source>
        <dbReference type="Pfam" id="PF00931"/>
    </source>
</evidence>
<protein>
    <submittedName>
        <fullName evidence="3">Tetratricopeptide repeat protein</fullName>
    </submittedName>
</protein>
<feature type="domain" description="NB-ARC" evidence="2">
    <location>
        <begin position="88"/>
        <end position="212"/>
    </location>
</feature>
<dbReference type="Pfam" id="PF00931">
    <property type="entry name" value="NB-ARC"/>
    <property type="match status" value="1"/>
</dbReference>